<gene>
    <name evidence="1" type="ORF">EKN05_005155</name>
</gene>
<dbReference type="EMBL" id="CP037923">
    <property type="protein sequence ID" value="QCC31203.1"/>
    <property type="molecule type" value="Genomic_DNA"/>
</dbReference>
<dbReference type="AlphaFoldDB" id="A0A4P7TKN9"/>
<protein>
    <submittedName>
        <fullName evidence="1">Uncharacterized protein</fullName>
    </submittedName>
</protein>
<sequence length="63" mass="7348">MWRVRIFFCKRQTCAFWLCVAGTWASTIPLRERHCAMKGDSIDVVNGRRLSGINPSLQLMYKK</sequence>
<evidence type="ECO:0000313" key="2">
    <source>
        <dbReference type="Proteomes" id="UP000296678"/>
    </source>
</evidence>
<evidence type="ECO:0000313" key="1">
    <source>
        <dbReference type="EMBL" id="QCC31203.1"/>
    </source>
</evidence>
<proteinExistence type="predicted"/>
<reference evidence="2" key="1">
    <citation type="submission" date="2019-03" db="EMBL/GenBank/DDBJ databases">
        <title>Complete genome sequence and annotation of the laboratory reference strain Shigella flexneri 5a M90T and genome-wide transcription start site determination.</title>
        <authorList>
            <person name="Cervantes-Rivera R."/>
            <person name="Puhar A."/>
        </authorList>
    </citation>
    <scope>NUCLEOTIDE SEQUENCE [LARGE SCALE GENOMIC DNA]</scope>
    <source>
        <strain evidence="2">M90T / Serotype 5a</strain>
    </source>
</reference>
<accession>A0A4P7TKN9</accession>
<name>A0A4P7TKN9_SHIFM</name>
<dbReference type="Proteomes" id="UP000296678">
    <property type="component" value="Chromosome"/>
</dbReference>
<organism evidence="1 2">
    <name type="scientific">Shigella flexneri serotype 5a (strain M90T)</name>
    <dbReference type="NCBI Taxonomy" id="1086030"/>
    <lineage>
        <taxon>Bacteria</taxon>
        <taxon>Pseudomonadati</taxon>
        <taxon>Pseudomonadota</taxon>
        <taxon>Gammaproteobacteria</taxon>
        <taxon>Enterobacterales</taxon>
        <taxon>Enterobacteriaceae</taxon>
        <taxon>Shigella</taxon>
    </lineage>
</organism>